<dbReference type="EMBL" id="AC149131">
    <property type="protein sequence ID" value="ABD32553.2"/>
    <property type="molecule type" value="Genomic_DNA"/>
</dbReference>
<reference evidence="1" key="1">
    <citation type="submission" date="2004-11" db="EMBL/GenBank/DDBJ databases">
        <authorList>
            <person name="Town C.D."/>
        </authorList>
    </citation>
    <scope>NUCLEOTIDE SEQUENCE</scope>
</reference>
<name>Q2HUL3_MEDTR</name>
<evidence type="ECO:0000313" key="1">
    <source>
        <dbReference type="EMBL" id="ABD32553.2"/>
    </source>
</evidence>
<accession>Q2HUL3</accession>
<dbReference type="AlphaFoldDB" id="Q2HUL3"/>
<gene>
    <name evidence="1" type="ORF">MtrDRAFT_AC149131g31v2</name>
</gene>
<organism evidence="1">
    <name type="scientific">Medicago truncatula</name>
    <name type="common">Barrel medic</name>
    <name type="synonym">Medicago tribuloides</name>
    <dbReference type="NCBI Taxonomy" id="3880"/>
    <lineage>
        <taxon>Eukaryota</taxon>
        <taxon>Viridiplantae</taxon>
        <taxon>Streptophyta</taxon>
        <taxon>Embryophyta</taxon>
        <taxon>Tracheophyta</taxon>
        <taxon>Spermatophyta</taxon>
        <taxon>Magnoliopsida</taxon>
        <taxon>eudicotyledons</taxon>
        <taxon>Gunneridae</taxon>
        <taxon>Pentapetalae</taxon>
        <taxon>rosids</taxon>
        <taxon>fabids</taxon>
        <taxon>Fabales</taxon>
        <taxon>Fabaceae</taxon>
        <taxon>Papilionoideae</taxon>
        <taxon>50 kb inversion clade</taxon>
        <taxon>NPAAA clade</taxon>
        <taxon>Hologalegina</taxon>
        <taxon>IRL clade</taxon>
        <taxon>Trifolieae</taxon>
        <taxon>Medicago</taxon>
    </lineage>
</organism>
<reference evidence="1" key="2">
    <citation type="submission" date="2007-03" db="EMBL/GenBank/DDBJ databases">
        <authorList>
            <consortium name="The International Medicago Genome Annotation Group"/>
        </authorList>
    </citation>
    <scope>NUCLEOTIDE SEQUENCE</scope>
</reference>
<sequence length="62" mass="6834">MFFDWFLSMDFPTSDMCMKVATTGSDRESVVKAGFRPRIGGDGGVELGRVGFAKEGKEKQQP</sequence>
<proteinExistence type="predicted"/>
<protein>
    <submittedName>
        <fullName evidence="1">Uncharacterized protein</fullName>
    </submittedName>
</protein>